<evidence type="ECO:0000256" key="1">
    <source>
        <dbReference type="ARBA" id="ARBA00004196"/>
    </source>
</evidence>
<dbReference type="EMBL" id="CP001276">
    <property type="protein sequence ID" value="ACM06541.1"/>
    <property type="molecule type" value="Genomic_DNA"/>
</dbReference>
<evidence type="ECO:0000256" key="7">
    <source>
        <dbReference type="ARBA" id="ARBA00023237"/>
    </source>
</evidence>
<dbReference type="NCBIfam" id="TIGR01376">
    <property type="entry name" value="POMP_repeat"/>
    <property type="match status" value="1"/>
</dbReference>
<sequence length="899" mass="87685">MRWTGGVVALLVGSLALAAAGGALVFVPATGAAEVTITVAGTSDGTGSCSGSGTTRTCPTLRAAVILANALNDPVTIQLQDGRYELSIPPATDDTAESGDLDVTKRGGALRIVGRNATTIAGAWPDENQADRLFDVGAGATMILEKLTLSGGRAVHDDARDHKGGAIWVGGALQLADVTFQENVAAGDGGAVYVAPSGTLSVLLDRRVAFARNRAGDPMNDDEEANGGALAVAGAAVLDGVAVLHGNEASGAGGAVWVSGGRLVLGSRVTLGGGAASDANRARDGGALAVDGGQVELQGTLVRGNRAGNGTPADESGRGGGIWVARGQVTLRQVKVLANRAVRGGGIASDEGILTLLDSEVRENQAELSGGGIALLGKGTAQIVGGTIGTNTAVEGDGGGVLNAGTLALSRTVVEGNRAEAGAGGGISSSGTLDLSSPETVIVRDNRARLGGGLASTGTSRLRSLVVQSNVATQDGGGIWNQGDMVLDAATIEANRSEAAGGGIYHAGSKTLTLQGNTIVRGNQATLDGGGIAALGKASLNGATVVGNVAGGSGGGLAARGQVDLQRVQVIDNQATNDGGGLVVEGTAKVTMADTAIRRSSAGQLGGGVAVRSGGQLTITASSVTENQSAAYGGGIAVLGAVGLANVTVSTNVSQQRGGGLWVGPQGTASLQFVTLAANAAAAGGALYNDGGGVTLRGTLLAASPGGGNCGGLAPSSQGGNLEDRDSCGLQGTGDLVDGDPSLQPLQVDSSGGTLYHALGLGSAAIDAAGTQGCPSEDQVHTKRPQGSACDIGAWELPVLEATPLPTASPTGTPVGTPGAGLRPTTTPTARPVLGPATPITGPGPTPTPTIGLPATGSASASPVARTVGVGLLALGVAGMMAGGVGMMRGRRSNGARER</sequence>
<proteinExistence type="predicted"/>
<comment type="subcellular location">
    <subcellularLocation>
        <location evidence="1">Cell envelope</location>
    </subcellularLocation>
    <subcellularLocation>
        <location evidence="2">Cell outer membrane</location>
    </subcellularLocation>
    <subcellularLocation>
        <location evidence="3">Secreted</location>
    </subcellularLocation>
</comment>
<dbReference type="HOGENOM" id="CLU_322079_0_0_0"/>
<accession>B9L4C7</accession>
<geneLocation type="plasmid" evidence="11">
    <name>Tros</name>
</geneLocation>
<dbReference type="OrthoDB" id="143000at2"/>
<gene>
    <name evidence="10" type="ordered locus">trd_A0641</name>
</gene>
<feature type="signal peptide" evidence="9">
    <location>
        <begin position="1"/>
        <end position="18"/>
    </location>
</feature>
<dbReference type="InterPro" id="IPR006626">
    <property type="entry name" value="PbH1"/>
</dbReference>
<dbReference type="eggNOG" id="COG3266">
    <property type="taxonomic scope" value="Bacteria"/>
</dbReference>
<evidence type="ECO:0000256" key="5">
    <source>
        <dbReference type="ARBA" id="ARBA00022729"/>
    </source>
</evidence>
<keyword evidence="4" id="KW-0964">Secreted</keyword>
<keyword evidence="8" id="KW-0812">Transmembrane</keyword>
<evidence type="ECO:0000256" key="2">
    <source>
        <dbReference type="ARBA" id="ARBA00004442"/>
    </source>
</evidence>
<dbReference type="Proteomes" id="UP000000447">
    <property type="component" value="Plasmid unnamed"/>
</dbReference>
<organism evidence="10 11">
    <name type="scientific">Thermomicrobium roseum (strain ATCC 27502 / DSM 5159 / P-2)</name>
    <dbReference type="NCBI Taxonomy" id="309801"/>
    <lineage>
        <taxon>Bacteria</taxon>
        <taxon>Pseudomonadati</taxon>
        <taxon>Thermomicrobiota</taxon>
        <taxon>Thermomicrobia</taxon>
        <taxon>Thermomicrobiales</taxon>
        <taxon>Thermomicrobiaceae</taxon>
        <taxon>Thermomicrobium</taxon>
    </lineage>
</organism>
<dbReference type="AlphaFoldDB" id="B9L4C7"/>
<evidence type="ECO:0000256" key="4">
    <source>
        <dbReference type="ARBA" id="ARBA00022525"/>
    </source>
</evidence>
<keyword evidence="5 9" id="KW-0732">Signal</keyword>
<keyword evidence="11" id="KW-1185">Reference proteome</keyword>
<feature type="chain" id="PRO_5002886070" evidence="9">
    <location>
        <begin position="19"/>
        <end position="899"/>
    </location>
</feature>
<evidence type="ECO:0000256" key="9">
    <source>
        <dbReference type="SAM" id="SignalP"/>
    </source>
</evidence>
<dbReference type="Pfam" id="PF02415">
    <property type="entry name" value="Chlam_PMP"/>
    <property type="match status" value="1"/>
</dbReference>
<name>B9L4C7_THERP</name>
<dbReference type="KEGG" id="tro:trd_A0641"/>
<dbReference type="InterPro" id="IPR059226">
    <property type="entry name" value="Choice_anch_Q_dom"/>
</dbReference>
<dbReference type="SUPFAM" id="SSF51126">
    <property type="entry name" value="Pectin lyase-like"/>
    <property type="match status" value="3"/>
</dbReference>
<dbReference type="PANTHER" id="PTHR11319">
    <property type="entry name" value="G PROTEIN-COUPLED RECEPTOR-RELATED"/>
    <property type="match status" value="1"/>
</dbReference>
<dbReference type="InterPro" id="IPR011050">
    <property type="entry name" value="Pectin_lyase_fold/virulence"/>
</dbReference>
<protein>
    <submittedName>
        <fullName evidence="10">Uncharacterized protein</fullName>
    </submittedName>
</protein>
<evidence type="ECO:0000256" key="6">
    <source>
        <dbReference type="ARBA" id="ARBA00023136"/>
    </source>
</evidence>
<evidence type="ECO:0000313" key="11">
    <source>
        <dbReference type="Proteomes" id="UP000000447"/>
    </source>
</evidence>
<keyword evidence="7" id="KW-0998">Cell outer membrane</keyword>
<dbReference type="InterPro" id="IPR003368">
    <property type="entry name" value="POMP_repeat"/>
</dbReference>
<dbReference type="GO" id="GO:0009279">
    <property type="term" value="C:cell outer membrane"/>
    <property type="evidence" value="ECO:0007669"/>
    <property type="project" value="UniProtKB-SubCell"/>
</dbReference>
<dbReference type="RefSeq" id="WP_012642528.1">
    <property type="nucleotide sequence ID" value="NC_011961.1"/>
</dbReference>
<dbReference type="NCBIfam" id="NF041518">
    <property type="entry name" value="choice_anch_Q"/>
    <property type="match status" value="1"/>
</dbReference>
<dbReference type="GO" id="GO:0005576">
    <property type="term" value="C:extracellular region"/>
    <property type="evidence" value="ECO:0007669"/>
    <property type="project" value="UniProtKB-SubCell"/>
</dbReference>
<dbReference type="SMART" id="SM00710">
    <property type="entry name" value="PbH1"/>
    <property type="match status" value="11"/>
</dbReference>
<reference evidence="10 11" key="1">
    <citation type="journal article" date="2009" name="PLoS ONE">
        <title>Complete genome sequence of the aerobic CO-oxidizing thermophile Thermomicrobium roseum.</title>
        <authorList>
            <person name="Wu D."/>
            <person name="Raymond J."/>
            <person name="Wu M."/>
            <person name="Chatterji S."/>
            <person name="Ren Q."/>
            <person name="Graham J.E."/>
            <person name="Bryant D.A."/>
            <person name="Robb F."/>
            <person name="Colman A."/>
            <person name="Tallon L.J."/>
            <person name="Badger J.H."/>
            <person name="Madupu R."/>
            <person name="Ward N.L."/>
            <person name="Eisen J.A."/>
        </authorList>
    </citation>
    <scope>NUCLEOTIDE SEQUENCE [LARGE SCALE GENOMIC DNA]</scope>
    <source>
        <strain evidence="11">ATCC 27502 / DSM 5159 / P-2</strain>
        <plasmid evidence="10">unnamed</plasmid>
    </source>
</reference>
<feature type="transmembrane region" description="Helical" evidence="8">
    <location>
        <begin position="868"/>
        <end position="888"/>
    </location>
</feature>
<evidence type="ECO:0000256" key="8">
    <source>
        <dbReference type="SAM" id="Phobius"/>
    </source>
</evidence>
<keyword evidence="8" id="KW-1133">Transmembrane helix</keyword>
<keyword evidence="6 8" id="KW-0472">Membrane</keyword>
<evidence type="ECO:0000256" key="3">
    <source>
        <dbReference type="ARBA" id="ARBA00004613"/>
    </source>
</evidence>
<dbReference type="PANTHER" id="PTHR11319:SF35">
    <property type="entry name" value="OUTER MEMBRANE PROTEIN PMPC-RELATED"/>
    <property type="match status" value="1"/>
</dbReference>
<evidence type="ECO:0000313" key="10">
    <source>
        <dbReference type="EMBL" id="ACM06541.1"/>
    </source>
</evidence>
<keyword evidence="10" id="KW-0614">Plasmid</keyword>